<dbReference type="InterPro" id="IPR046342">
    <property type="entry name" value="CBS_dom_sf"/>
</dbReference>
<dbReference type="InterPro" id="IPR044725">
    <property type="entry name" value="CBSX3_CBS_dom"/>
</dbReference>
<evidence type="ECO:0000256" key="1">
    <source>
        <dbReference type="ARBA" id="ARBA00023122"/>
    </source>
</evidence>
<dbReference type="EMBL" id="QWDE01000001">
    <property type="protein sequence ID" value="RFZ84754.1"/>
    <property type="molecule type" value="Genomic_DNA"/>
</dbReference>
<gene>
    <name evidence="4" type="ORF">DYU05_03875</name>
</gene>
<accession>A0A3E2NUS3</accession>
<evidence type="ECO:0000313" key="5">
    <source>
        <dbReference type="Proteomes" id="UP000260823"/>
    </source>
</evidence>
<dbReference type="AlphaFoldDB" id="A0A3E2NUS3"/>
<proteinExistence type="predicted"/>
<dbReference type="CDD" id="cd04623">
    <property type="entry name" value="CBS_pair_bac_euk"/>
    <property type="match status" value="1"/>
</dbReference>
<keyword evidence="5" id="KW-1185">Reference proteome</keyword>
<organism evidence="4 5">
    <name type="scientific">Mucilaginibacter terrenus</name>
    <dbReference type="NCBI Taxonomy" id="2482727"/>
    <lineage>
        <taxon>Bacteria</taxon>
        <taxon>Pseudomonadati</taxon>
        <taxon>Bacteroidota</taxon>
        <taxon>Sphingobacteriia</taxon>
        <taxon>Sphingobacteriales</taxon>
        <taxon>Sphingobacteriaceae</taxon>
        <taxon>Mucilaginibacter</taxon>
    </lineage>
</organism>
<dbReference type="OrthoDB" id="9802114at2"/>
<keyword evidence="1 2" id="KW-0129">CBS domain</keyword>
<dbReference type="Pfam" id="PF00571">
    <property type="entry name" value="CBS"/>
    <property type="match status" value="2"/>
</dbReference>
<dbReference type="Gene3D" id="3.10.580.10">
    <property type="entry name" value="CBS-domain"/>
    <property type="match status" value="1"/>
</dbReference>
<dbReference type="InterPro" id="IPR051257">
    <property type="entry name" value="Diverse_CBS-Domain"/>
</dbReference>
<evidence type="ECO:0000259" key="3">
    <source>
        <dbReference type="PROSITE" id="PS51371"/>
    </source>
</evidence>
<dbReference type="PANTHER" id="PTHR43080">
    <property type="entry name" value="CBS DOMAIN-CONTAINING PROTEIN CBSX3, MITOCHONDRIAL"/>
    <property type="match status" value="1"/>
</dbReference>
<dbReference type="RefSeq" id="WP_117381656.1">
    <property type="nucleotide sequence ID" value="NZ_QWDE01000001.1"/>
</dbReference>
<dbReference type="SUPFAM" id="SSF54631">
    <property type="entry name" value="CBS-domain pair"/>
    <property type="match status" value="1"/>
</dbReference>
<dbReference type="InterPro" id="IPR000644">
    <property type="entry name" value="CBS_dom"/>
</dbReference>
<sequence length="145" mass="16130">MKNVQHILARKGSAVIAVPAATTVLDVLKLMAEKNIGSVVITDHDNQYLGLATERDYARKIILMGKHSDDTTVGEIMSINLPHITPKTSIDTCMLLMSENNIRYLPVFDDLQVLCGIVSINDVVYETIHSQKETIEQLHSYIHAT</sequence>
<reference evidence="4 5" key="1">
    <citation type="submission" date="2018-08" db="EMBL/GenBank/DDBJ databases">
        <title>Mucilaginibacter terrae sp. nov., isolated from manganese diggings.</title>
        <authorList>
            <person name="Huang Y."/>
            <person name="Zhou Z."/>
        </authorList>
    </citation>
    <scope>NUCLEOTIDE SEQUENCE [LARGE SCALE GENOMIC DNA]</scope>
    <source>
        <strain evidence="4 5">ZH6</strain>
    </source>
</reference>
<feature type="domain" description="CBS" evidence="3">
    <location>
        <begin position="77"/>
        <end position="133"/>
    </location>
</feature>
<protein>
    <submittedName>
        <fullName evidence="4">CBS domain-containing protein</fullName>
    </submittedName>
</protein>
<dbReference type="Proteomes" id="UP000260823">
    <property type="component" value="Unassembled WGS sequence"/>
</dbReference>
<dbReference type="PANTHER" id="PTHR43080:SF2">
    <property type="entry name" value="CBS DOMAIN-CONTAINING PROTEIN"/>
    <property type="match status" value="1"/>
</dbReference>
<dbReference type="SMART" id="SM00116">
    <property type="entry name" value="CBS"/>
    <property type="match status" value="2"/>
</dbReference>
<comment type="caution">
    <text evidence="4">The sequence shown here is derived from an EMBL/GenBank/DDBJ whole genome shotgun (WGS) entry which is preliminary data.</text>
</comment>
<name>A0A3E2NUS3_9SPHI</name>
<evidence type="ECO:0000256" key="2">
    <source>
        <dbReference type="PROSITE-ProRule" id="PRU00703"/>
    </source>
</evidence>
<feature type="domain" description="CBS" evidence="3">
    <location>
        <begin position="9"/>
        <end position="71"/>
    </location>
</feature>
<dbReference type="PROSITE" id="PS51371">
    <property type="entry name" value="CBS"/>
    <property type="match status" value="2"/>
</dbReference>
<evidence type="ECO:0000313" key="4">
    <source>
        <dbReference type="EMBL" id="RFZ84754.1"/>
    </source>
</evidence>